<protein>
    <submittedName>
        <fullName evidence="1">Uncharacterized protein</fullName>
    </submittedName>
</protein>
<sequence length="89" mass="10338">MKKPKKKGRGKLYNSYKCAKCGNDYEKGWSDAECAKECEENFSKYPDSMEWDMAVVCDNCYKLLMLEINELSQEDIKKLADDYKRMVGG</sequence>
<proteinExistence type="predicted"/>
<accession>A0A0F9XFT4</accession>
<name>A0A0F9XFT4_9ZZZZ</name>
<evidence type="ECO:0000313" key="1">
    <source>
        <dbReference type="EMBL" id="KKN90718.1"/>
    </source>
</evidence>
<dbReference type="EMBL" id="LAZR01000107">
    <property type="protein sequence ID" value="KKN90718.1"/>
    <property type="molecule type" value="Genomic_DNA"/>
</dbReference>
<gene>
    <name evidence="1" type="ORF">LCGC14_0223010</name>
</gene>
<comment type="caution">
    <text evidence="1">The sequence shown here is derived from an EMBL/GenBank/DDBJ whole genome shotgun (WGS) entry which is preliminary data.</text>
</comment>
<dbReference type="AlphaFoldDB" id="A0A0F9XFT4"/>
<organism evidence="1">
    <name type="scientific">marine sediment metagenome</name>
    <dbReference type="NCBI Taxonomy" id="412755"/>
    <lineage>
        <taxon>unclassified sequences</taxon>
        <taxon>metagenomes</taxon>
        <taxon>ecological metagenomes</taxon>
    </lineage>
</organism>
<reference evidence="1" key="1">
    <citation type="journal article" date="2015" name="Nature">
        <title>Complex archaea that bridge the gap between prokaryotes and eukaryotes.</title>
        <authorList>
            <person name="Spang A."/>
            <person name="Saw J.H."/>
            <person name="Jorgensen S.L."/>
            <person name="Zaremba-Niedzwiedzka K."/>
            <person name="Martijn J."/>
            <person name="Lind A.E."/>
            <person name="van Eijk R."/>
            <person name="Schleper C."/>
            <person name="Guy L."/>
            <person name="Ettema T.J."/>
        </authorList>
    </citation>
    <scope>NUCLEOTIDE SEQUENCE</scope>
</reference>